<dbReference type="EMBL" id="MHCA01000046">
    <property type="protein sequence ID" value="OGY10997.1"/>
    <property type="molecule type" value="Genomic_DNA"/>
</dbReference>
<evidence type="ECO:0000256" key="2">
    <source>
        <dbReference type="SAM" id="Phobius"/>
    </source>
</evidence>
<dbReference type="AlphaFoldDB" id="A0A1G1V6K7"/>
<dbReference type="STRING" id="1797517.A3F61_02715"/>
<name>A0A1G1V6K7_9BACT</name>
<sequence>MAARLRTRKTAPKKIKVETIETIQTLPSLVQNKFFSKQVLIGLGVVLLLLLVFNKKHWFVPATVNGLPILSPQVIVRLYSDYRSPAVSELIDERIIMAEAKKNNVLPSREEINARMTELEAQVGGAEALNNLLAQEGTSRTSLERRMSMRLALEKIYSNEATVSAEEIDEFVKTNTAQLTATDSAGQKTEAEKIIKQDKLGAIINQKFAELREKANIKIF</sequence>
<dbReference type="Proteomes" id="UP000178272">
    <property type="component" value="Unassembled WGS sequence"/>
</dbReference>
<keyword evidence="1" id="KW-0175">Coiled coil</keyword>
<proteinExistence type="predicted"/>
<keyword evidence="2" id="KW-0472">Membrane</keyword>
<feature type="coiled-coil region" evidence="1">
    <location>
        <begin position="109"/>
        <end position="136"/>
    </location>
</feature>
<keyword evidence="2" id="KW-0812">Transmembrane</keyword>
<dbReference type="InterPro" id="IPR027304">
    <property type="entry name" value="Trigger_fact/SurA_dom_sf"/>
</dbReference>
<evidence type="ECO:0008006" key="5">
    <source>
        <dbReference type="Google" id="ProtNLM"/>
    </source>
</evidence>
<keyword evidence="2" id="KW-1133">Transmembrane helix</keyword>
<evidence type="ECO:0000256" key="1">
    <source>
        <dbReference type="SAM" id="Coils"/>
    </source>
</evidence>
<dbReference type="PANTHER" id="PTHR47245">
    <property type="entry name" value="PEPTIDYLPROLYL ISOMERASE"/>
    <property type="match status" value="1"/>
</dbReference>
<reference evidence="3 4" key="1">
    <citation type="journal article" date="2016" name="Nat. Commun.">
        <title>Thousands of microbial genomes shed light on interconnected biogeochemical processes in an aquifer system.</title>
        <authorList>
            <person name="Anantharaman K."/>
            <person name="Brown C.T."/>
            <person name="Hug L.A."/>
            <person name="Sharon I."/>
            <person name="Castelle C.J."/>
            <person name="Probst A.J."/>
            <person name="Thomas B.C."/>
            <person name="Singh A."/>
            <person name="Wilkins M.J."/>
            <person name="Karaoz U."/>
            <person name="Brodie E.L."/>
            <person name="Williams K.H."/>
            <person name="Hubbard S.S."/>
            <person name="Banfield J.F."/>
        </authorList>
    </citation>
    <scope>NUCLEOTIDE SEQUENCE [LARGE SCALE GENOMIC DNA]</scope>
</reference>
<dbReference type="Gene3D" id="1.10.4030.10">
    <property type="entry name" value="Porin chaperone SurA, peptide-binding domain"/>
    <property type="match status" value="1"/>
</dbReference>
<feature type="transmembrane region" description="Helical" evidence="2">
    <location>
        <begin position="34"/>
        <end position="53"/>
    </location>
</feature>
<dbReference type="SUPFAM" id="SSF109998">
    <property type="entry name" value="Triger factor/SurA peptide-binding domain-like"/>
    <property type="match status" value="1"/>
</dbReference>
<gene>
    <name evidence="3" type="ORF">A3F61_02715</name>
</gene>
<dbReference type="PANTHER" id="PTHR47245:SF2">
    <property type="entry name" value="PEPTIDYL-PROLYL CIS-TRANS ISOMERASE HP_0175-RELATED"/>
    <property type="match status" value="1"/>
</dbReference>
<comment type="caution">
    <text evidence="3">The sequence shown here is derived from an EMBL/GenBank/DDBJ whole genome shotgun (WGS) entry which is preliminary data.</text>
</comment>
<organism evidence="3 4">
    <name type="scientific">Candidatus Blackburnbacteria bacterium RIFCSPHIGHO2_12_FULL_41_13b</name>
    <dbReference type="NCBI Taxonomy" id="1797517"/>
    <lineage>
        <taxon>Bacteria</taxon>
        <taxon>Candidatus Blackburniibacteriota</taxon>
    </lineage>
</organism>
<evidence type="ECO:0000313" key="4">
    <source>
        <dbReference type="Proteomes" id="UP000178272"/>
    </source>
</evidence>
<accession>A0A1G1V6K7</accession>
<protein>
    <recommendedName>
        <fullName evidence="5">PpiC domain-containing protein</fullName>
    </recommendedName>
</protein>
<evidence type="ECO:0000313" key="3">
    <source>
        <dbReference type="EMBL" id="OGY10997.1"/>
    </source>
</evidence>
<dbReference type="InterPro" id="IPR050245">
    <property type="entry name" value="PrsA_foldase"/>
</dbReference>